<keyword evidence="12" id="KW-1185">Reference proteome</keyword>
<gene>
    <name evidence="10" type="ORF">O3G_MSEX005910</name>
</gene>
<dbReference type="AlphaFoldDB" id="A0A922CJH4"/>
<dbReference type="PANTHER" id="PTHR11005">
    <property type="entry name" value="LYSOSOMAL ACID LIPASE-RELATED"/>
    <property type="match status" value="1"/>
</dbReference>
<evidence type="ECO:0000256" key="6">
    <source>
        <dbReference type="ARBA" id="ARBA00023180"/>
    </source>
</evidence>
<dbReference type="EMBL" id="ON929145">
    <property type="protein sequence ID" value="UXP71927.1"/>
    <property type="molecule type" value="mRNA"/>
</dbReference>
<keyword evidence="5" id="KW-0443">Lipid metabolism</keyword>
<proteinExistence type="evidence at transcript level"/>
<keyword evidence="4 7" id="KW-0442">Lipid degradation</keyword>
<evidence type="ECO:0000313" key="11">
    <source>
        <dbReference type="EMBL" id="UXP71927.1"/>
    </source>
</evidence>
<keyword evidence="6" id="KW-0325">Glycoprotein</keyword>
<evidence type="ECO:0000256" key="4">
    <source>
        <dbReference type="ARBA" id="ARBA00022963"/>
    </source>
</evidence>
<reference evidence="10" key="2">
    <citation type="submission" date="2020-12" db="EMBL/GenBank/DDBJ databases">
        <authorList>
            <person name="Kanost M."/>
        </authorList>
    </citation>
    <scope>NUCLEOTIDE SEQUENCE</scope>
</reference>
<dbReference type="GO" id="GO:0016042">
    <property type="term" value="P:lipid catabolic process"/>
    <property type="evidence" value="ECO:0007669"/>
    <property type="project" value="UniProtKB-KW"/>
</dbReference>
<evidence type="ECO:0000256" key="1">
    <source>
        <dbReference type="ARBA" id="ARBA00010701"/>
    </source>
</evidence>
<feature type="chain" id="PRO_5038276742" description="Lipase" evidence="8">
    <location>
        <begin position="23"/>
        <end position="397"/>
    </location>
</feature>
<feature type="domain" description="Partial AB-hydrolase lipase" evidence="9">
    <location>
        <begin position="39"/>
        <end position="91"/>
    </location>
</feature>
<evidence type="ECO:0000256" key="7">
    <source>
        <dbReference type="PIRNR" id="PIRNR000862"/>
    </source>
</evidence>
<organism evidence="10 12">
    <name type="scientific">Manduca sexta</name>
    <name type="common">Tobacco hawkmoth</name>
    <name type="synonym">Tobacco hornworm</name>
    <dbReference type="NCBI Taxonomy" id="7130"/>
    <lineage>
        <taxon>Eukaryota</taxon>
        <taxon>Metazoa</taxon>
        <taxon>Ecdysozoa</taxon>
        <taxon>Arthropoda</taxon>
        <taxon>Hexapoda</taxon>
        <taxon>Insecta</taxon>
        <taxon>Pterygota</taxon>
        <taxon>Neoptera</taxon>
        <taxon>Endopterygota</taxon>
        <taxon>Lepidoptera</taxon>
        <taxon>Glossata</taxon>
        <taxon>Ditrysia</taxon>
        <taxon>Bombycoidea</taxon>
        <taxon>Sphingidae</taxon>
        <taxon>Sphinginae</taxon>
        <taxon>Sphingini</taxon>
        <taxon>Manduca</taxon>
    </lineage>
</organism>
<evidence type="ECO:0000256" key="5">
    <source>
        <dbReference type="ARBA" id="ARBA00023098"/>
    </source>
</evidence>
<evidence type="ECO:0000313" key="12">
    <source>
        <dbReference type="Proteomes" id="UP000791440"/>
    </source>
</evidence>
<comment type="similarity">
    <text evidence="1 7">Belongs to the AB hydrolase superfamily. Lipase family.</text>
</comment>
<reference evidence="10" key="1">
    <citation type="journal article" date="2016" name="Insect Biochem. Mol. Biol.">
        <title>Multifaceted biological insights from a draft genome sequence of the tobacco hornworm moth, Manduca sexta.</title>
        <authorList>
            <person name="Kanost M.R."/>
            <person name="Arrese E.L."/>
            <person name="Cao X."/>
            <person name="Chen Y.R."/>
            <person name="Chellapilla S."/>
            <person name="Goldsmith M.R."/>
            <person name="Grosse-Wilde E."/>
            <person name="Heckel D.G."/>
            <person name="Herndon N."/>
            <person name="Jiang H."/>
            <person name="Papanicolaou A."/>
            <person name="Qu J."/>
            <person name="Soulages J.L."/>
            <person name="Vogel H."/>
            <person name="Walters J."/>
            <person name="Waterhouse R.M."/>
            <person name="Ahn S.J."/>
            <person name="Almeida F.C."/>
            <person name="An C."/>
            <person name="Aqrawi P."/>
            <person name="Bretschneider A."/>
            <person name="Bryant W.B."/>
            <person name="Bucks S."/>
            <person name="Chao H."/>
            <person name="Chevignon G."/>
            <person name="Christen J.M."/>
            <person name="Clarke D.F."/>
            <person name="Dittmer N.T."/>
            <person name="Ferguson L.C.F."/>
            <person name="Garavelou S."/>
            <person name="Gordon K.H.J."/>
            <person name="Gunaratna R.T."/>
            <person name="Han Y."/>
            <person name="Hauser F."/>
            <person name="He Y."/>
            <person name="Heidel-Fischer H."/>
            <person name="Hirsh A."/>
            <person name="Hu Y."/>
            <person name="Jiang H."/>
            <person name="Kalra D."/>
            <person name="Klinner C."/>
            <person name="Konig C."/>
            <person name="Kovar C."/>
            <person name="Kroll A.R."/>
            <person name="Kuwar S.S."/>
            <person name="Lee S.L."/>
            <person name="Lehman R."/>
            <person name="Li K."/>
            <person name="Li Z."/>
            <person name="Liang H."/>
            <person name="Lovelace S."/>
            <person name="Lu Z."/>
            <person name="Mansfield J.H."/>
            <person name="McCulloch K.J."/>
            <person name="Mathew T."/>
            <person name="Morton B."/>
            <person name="Muzny D.M."/>
            <person name="Neunemann D."/>
            <person name="Ongeri F."/>
            <person name="Pauchet Y."/>
            <person name="Pu L.L."/>
            <person name="Pyrousis I."/>
            <person name="Rao X.J."/>
            <person name="Redding A."/>
            <person name="Roesel C."/>
            <person name="Sanchez-Gracia A."/>
            <person name="Schaack S."/>
            <person name="Shukla A."/>
            <person name="Tetreau G."/>
            <person name="Wang Y."/>
            <person name="Xiong G.H."/>
            <person name="Traut W."/>
            <person name="Walsh T.K."/>
            <person name="Worley K.C."/>
            <person name="Wu D."/>
            <person name="Wu W."/>
            <person name="Wu Y.Q."/>
            <person name="Zhang X."/>
            <person name="Zou Z."/>
            <person name="Zucker H."/>
            <person name="Briscoe A.D."/>
            <person name="Burmester T."/>
            <person name="Clem R.J."/>
            <person name="Feyereisen R."/>
            <person name="Grimmelikhuijzen C.J.P."/>
            <person name="Hamodrakas S.J."/>
            <person name="Hansson B.S."/>
            <person name="Huguet E."/>
            <person name="Jermiin L.S."/>
            <person name="Lan Q."/>
            <person name="Lehman H.K."/>
            <person name="Lorenzen M."/>
            <person name="Merzendorfer H."/>
            <person name="Michalopoulos I."/>
            <person name="Morton D.B."/>
            <person name="Muthukrishnan S."/>
            <person name="Oakeshott J.G."/>
            <person name="Palmer W."/>
            <person name="Park Y."/>
            <person name="Passarelli A.L."/>
            <person name="Rozas J."/>
            <person name="Schwartz L.M."/>
            <person name="Smith W."/>
            <person name="Southgate A."/>
            <person name="Vilcinskas A."/>
            <person name="Vogt R."/>
            <person name="Wang P."/>
            <person name="Werren J."/>
            <person name="Yu X.Q."/>
            <person name="Zhou J.J."/>
            <person name="Brown S.J."/>
            <person name="Scherer S.E."/>
            <person name="Richards S."/>
            <person name="Blissard G.W."/>
        </authorList>
    </citation>
    <scope>NUCLEOTIDE SEQUENCE</scope>
</reference>
<reference evidence="11" key="3">
    <citation type="journal article" date="2022" name="Insect Sci.">
        <title>Genome-wide identification, classification, and expression profiling of serine esterases and other esterase-related proteins in the tobacco hornworm, Manduca sexta.</title>
        <authorList>
            <person name="Miao Z."/>
            <person name="Xiong C."/>
            <person name="Cao X."/>
            <person name="Shan T."/>
            <person name="Jin Q."/>
            <person name="Jiang H."/>
        </authorList>
    </citation>
    <scope>NUCLEOTIDE SEQUENCE</scope>
    <source>
        <strain evidence="11">AL7</strain>
    </source>
</reference>
<protein>
    <recommendedName>
        <fullName evidence="7">Lipase</fullName>
    </recommendedName>
</protein>
<dbReference type="InterPro" id="IPR006693">
    <property type="entry name" value="AB_hydrolase_lipase"/>
</dbReference>
<dbReference type="Proteomes" id="UP000791440">
    <property type="component" value="Unassembled WGS sequence"/>
</dbReference>
<sequence>MRFKSAIHLFLFIFLNKLFVSQQIFVPNERPEDAGLNFTQLGNKYGQTVIEHNVVTEDGYILKLFNIPGNRSVPVLLTHGILDSADTFLLRGHTSLVVYLRKFGYDVWVASVRGARYSRRHVTLDPDKDSEFWNFSVHEIGYYDLPALIDFVLSWNAVDKLSAAGHSQGNTIYYVLGATRPEYNDKVNIMIALGPISYLNHYKPPIHTIIKLGPLIDHVLTTFNQEELFGDNSIYRTEINKFCTPYEVGYALCGEAFFSLAGYDVEEFEPAMFYVVIGHFPTSTSKKVAKHYLQIANNGDFVYYDYGQEKNLKLYNSETPPPYNLSAVTMNVALFVGKNDRVNPIENVRRLNKALPNVAQFKIMDREKFNHMDYIWGRHMYEYLFPYILEMLERFNS</sequence>
<name>A0A922CJH4_MANSE</name>
<dbReference type="GO" id="GO:0016787">
    <property type="term" value="F:hydrolase activity"/>
    <property type="evidence" value="ECO:0007669"/>
    <property type="project" value="UniProtKB-KW"/>
</dbReference>
<evidence type="ECO:0000256" key="3">
    <source>
        <dbReference type="ARBA" id="ARBA00022801"/>
    </source>
</evidence>
<evidence type="ECO:0000256" key="8">
    <source>
        <dbReference type="SAM" id="SignalP"/>
    </source>
</evidence>
<dbReference type="PIRSF" id="PIRSF000862">
    <property type="entry name" value="Steryl_ester_lip"/>
    <property type="match status" value="1"/>
</dbReference>
<dbReference type="Pfam" id="PF04083">
    <property type="entry name" value="Abhydro_lipase"/>
    <property type="match status" value="1"/>
</dbReference>
<accession>A0A922CJH4</accession>
<keyword evidence="3 7" id="KW-0378">Hydrolase</keyword>
<evidence type="ECO:0000256" key="2">
    <source>
        <dbReference type="ARBA" id="ARBA00022729"/>
    </source>
</evidence>
<evidence type="ECO:0000313" key="10">
    <source>
        <dbReference type="EMBL" id="KAG6449180.1"/>
    </source>
</evidence>
<keyword evidence="2 8" id="KW-0732">Signal</keyword>
<feature type="signal peptide" evidence="8">
    <location>
        <begin position="1"/>
        <end position="22"/>
    </location>
</feature>
<dbReference type="FunFam" id="3.40.50.1820:FF:000057">
    <property type="entry name" value="Lipase"/>
    <property type="match status" value="1"/>
</dbReference>
<evidence type="ECO:0000259" key="9">
    <source>
        <dbReference type="Pfam" id="PF04083"/>
    </source>
</evidence>
<dbReference type="EMBL" id="JH668370">
    <property type="protein sequence ID" value="KAG6449180.1"/>
    <property type="molecule type" value="Genomic_DNA"/>
</dbReference>
<dbReference type="InterPro" id="IPR025483">
    <property type="entry name" value="Lipase_euk"/>
</dbReference>